<dbReference type="eggNOG" id="COG2849">
    <property type="taxonomic scope" value="Bacteria"/>
</dbReference>
<dbReference type="AlphaFoldDB" id="K4KJU3"/>
<name>K4KJU3_SIMAS</name>
<dbReference type="EMBL" id="CP003746">
    <property type="protein sequence ID" value="AFU99256.1"/>
    <property type="molecule type" value="Genomic_DNA"/>
</dbReference>
<evidence type="ECO:0000313" key="2">
    <source>
        <dbReference type="Proteomes" id="UP000000466"/>
    </source>
</evidence>
<dbReference type="InterPro" id="IPR011652">
    <property type="entry name" value="MORN_2"/>
</dbReference>
<proteinExistence type="predicted"/>
<dbReference type="RefSeq" id="WP_015047420.1">
    <property type="nucleotide sequence ID" value="NC_018868.3"/>
</dbReference>
<dbReference type="Gene3D" id="3.90.930.1">
    <property type="match status" value="1"/>
</dbReference>
<dbReference type="Pfam" id="PF07661">
    <property type="entry name" value="MORN_2"/>
    <property type="match status" value="1"/>
</dbReference>
<gene>
    <name evidence="1" type="ordered locus">M5M_10375</name>
</gene>
<protein>
    <submittedName>
        <fullName evidence="1">MORN repeat-containing protein</fullName>
    </submittedName>
</protein>
<organism evidence="1 2">
    <name type="scientific">Simiduia agarivorans (strain DSM 21679 / JCM 13881 / BCRC 17597 / SA1)</name>
    <dbReference type="NCBI Taxonomy" id="1117647"/>
    <lineage>
        <taxon>Bacteria</taxon>
        <taxon>Pseudomonadati</taxon>
        <taxon>Pseudomonadota</taxon>
        <taxon>Gammaproteobacteria</taxon>
        <taxon>Cellvibrionales</taxon>
        <taxon>Cellvibrionaceae</taxon>
        <taxon>Simiduia</taxon>
    </lineage>
</organism>
<dbReference type="HOGENOM" id="CLU_037602_2_0_6"/>
<sequence>MASVTDRWPARGLLAIGALLMAALCYQVITGPTVFLEQLTLDSKGLRLYRDRPFTGTAVSYHDNGALRSAQQFREGRRHGYLREWFEEGQLAFDASFARGERHGLMKSWWRNGNPRSSSFYLHNQLDGESLHWYRTGEKFKRLYYRQGKPEGLQQGWRQNGKLFSNYEYRNGRLYGLNKANLCVELNNEDIAQFTQLN</sequence>
<reference evidence="1 2" key="1">
    <citation type="journal article" date="2013" name="Genome Announc.">
        <title>Complete genome sequence of Simiduia agarivorans SA1(T), a marine bacterium able to degrade a variety of polysaccharides.</title>
        <authorList>
            <person name="Lin S.Y."/>
            <person name="Shieh W.Y."/>
            <person name="Chen J.S."/>
            <person name="Tang S.L."/>
        </authorList>
    </citation>
    <scope>NUCLEOTIDE SEQUENCE [LARGE SCALE GENOMIC DNA]</scope>
    <source>
        <strain evidence="2">DSM 21679 / JCM 13881 / BCRC 17597 / SA1</strain>
    </source>
</reference>
<dbReference type="STRING" id="1117647.M5M_10375"/>
<evidence type="ECO:0000313" key="1">
    <source>
        <dbReference type="EMBL" id="AFU99256.1"/>
    </source>
</evidence>
<dbReference type="SUPFAM" id="SSF82185">
    <property type="entry name" value="Histone H3 K4-specific methyltransferase SET7/9 N-terminal domain"/>
    <property type="match status" value="1"/>
</dbReference>
<dbReference type="KEGG" id="saga:M5M_10375"/>
<dbReference type="Proteomes" id="UP000000466">
    <property type="component" value="Chromosome"/>
</dbReference>
<keyword evidence="2" id="KW-1185">Reference proteome</keyword>
<accession>K4KJU3</accession>